<dbReference type="AlphaFoldDB" id="A0A2A2PMR6"/>
<evidence type="ECO:0000313" key="3">
    <source>
        <dbReference type="Proteomes" id="UP000217830"/>
    </source>
</evidence>
<reference evidence="2 3" key="1">
    <citation type="submission" date="2017-08" db="EMBL/GenBank/DDBJ databases">
        <title>Draft Genome Sequence of Pseudomonas moraviensis TYU6, isolated from Taxus cuspidata by using PacBio Single-Molecule Real-Time Technology.</title>
        <authorList>
            <person name="Baek K.-H."/>
            <person name="Mishra A.K."/>
        </authorList>
    </citation>
    <scope>NUCLEOTIDE SEQUENCE [LARGE SCALE GENOMIC DNA]</scope>
    <source>
        <strain evidence="2 3">TYU6</strain>
    </source>
</reference>
<dbReference type="EMBL" id="NRST01000001">
    <property type="protein sequence ID" value="PAW56752.1"/>
    <property type="molecule type" value="Genomic_DNA"/>
</dbReference>
<evidence type="ECO:0000256" key="1">
    <source>
        <dbReference type="SAM" id="MobiDB-lite"/>
    </source>
</evidence>
<proteinExistence type="predicted"/>
<evidence type="ECO:0000313" key="2">
    <source>
        <dbReference type="EMBL" id="PAW56752.1"/>
    </source>
</evidence>
<gene>
    <name evidence="2" type="ORF">CKQ80_16010</name>
</gene>
<organism evidence="2 3">
    <name type="scientific">Pseudomonas moraviensis</name>
    <dbReference type="NCBI Taxonomy" id="321662"/>
    <lineage>
        <taxon>Bacteria</taxon>
        <taxon>Pseudomonadati</taxon>
        <taxon>Pseudomonadota</taxon>
        <taxon>Gammaproteobacteria</taxon>
        <taxon>Pseudomonadales</taxon>
        <taxon>Pseudomonadaceae</taxon>
        <taxon>Pseudomonas</taxon>
    </lineage>
</organism>
<name>A0A2A2PMR6_9PSED</name>
<comment type="caution">
    <text evidence="2">The sequence shown here is derived from an EMBL/GenBank/DDBJ whole genome shotgun (WGS) entry which is preliminary data.</text>
</comment>
<keyword evidence="3" id="KW-1185">Reference proteome</keyword>
<sequence>MALQAHKPADSGVAVGIHASCCRHREVTAERFKQHRLKDVRLAINNTVARELAPAGLRSRPRFFRAAARPSGSKLPRHRDLCQ</sequence>
<dbReference type="Proteomes" id="UP000217830">
    <property type="component" value="Unassembled WGS sequence"/>
</dbReference>
<protein>
    <submittedName>
        <fullName evidence="2">Uncharacterized protein</fullName>
    </submittedName>
</protein>
<feature type="region of interest" description="Disordered" evidence="1">
    <location>
        <begin position="64"/>
        <end position="83"/>
    </location>
</feature>
<accession>A0A2A2PMR6</accession>